<evidence type="ECO:0000313" key="1">
    <source>
        <dbReference type="Proteomes" id="UP000228380"/>
    </source>
</evidence>
<name>A0A8B9ANF0_PHODC</name>
<dbReference type="InterPro" id="IPR016024">
    <property type="entry name" value="ARM-type_fold"/>
</dbReference>
<reference evidence="2" key="2">
    <citation type="submission" date="2025-08" db="UniProtKB">
        <authorList>
            <consortium name="RefSeq"/>
        </authorList>
    </citation>
    <scope>IDENTIFICATION</scope>
    <source>
        <tissue evidence="2">Young leaves</tissue>
    </source>
</reference>
<dbReference type="InterPro" id="IPR000225">
    <property type="entry name" value="Armadillo"/>
</dbReference>
<dbReference type="AlphaFoldDB" id="A0A8B9ANF0"/>
<accession>A0A8B9ANF0</accession>
<dbReference type="Gene3D" id="1.25.10.10">
    <property type="entry name" value="Leucine-rich Repeat Variant"/>
    <property type="match status" value="1"/>
</dbReference>
<dbReference type="SUPFAM" id="SSF48371">
    <property type="entry name" value="ARM repeat"/>
    <property type="match status" value="1"/>
</dbReference>
<dbReference type="PANTHER" id="PTHR46168:SF9">
    <property type="entry name" value="ARMADILLO REPEAT ONLY 2"/>
    <property type="match status" value="1"/>
</dbReference>
<gene>
    <name evidence="2" type="primary">LOC120112718</name>
</gene>
<dbReference type="OrthoDB" id="7537227at2759"/>
<sequence length="260" mass="28494">MAFSWLIHVSTLAADHDFGQPPIAHSKSILFLIWEPIGTMFIGSLDASANVAASLVSLARGNDGYDKLIIEEDGVDPLLCLIKEGRVEAQENAALAIGLLARDLESVEQMVLAGVCSVFAEVLKEEAMKFQAMVVSAAVELTANHPKRQDIFTQHNVIRLLIIHLAFETVQEHSKYAIPSKGMSIHSIVMANNATMDHYSMPVDGLEQSYKTQSNANGTAGVPKHQENVLLNDTSIKGREFEDPATKAYMKIKAIVYEFL</sequence>
<proteinExistence type="predicted"/>
<organism evidence="1 2">
    <name type="scientific">Phoenix dactylifera</name>
    <name type="common">Date palm</name>
    <dbReference type="NCBI Taxonomy" id="42345"/>
    <lineage>
        <taxon>Eukaryota</taxon>
        <taxon>Viridiplantae</taxon>
        <taxon>Streptophyta</taxon>
        <taxon>Embryophyta</taxon>
        <taxon>Tracheophyta</taxon>
        <taxon>Spermatophyta</taxon>
        <taxon>Magnoliopsida</taxon>
        <taxon>Liliopsida</taxon>
        <taxon>Arecaceae</taxon>
        <taxon>Coryphoideae</taxon>
        <taxon>Phoeniceae</taxon>
        <taxon>Phoenix</taxon>
    </lineage>
</organism>
<dbReference type="KEGG" id="pda:120112718"/>
<dbReference type="GeneID" id="120112718"/>
<dbReference type="Proteomes" id="UP000228380">
    <property type="component" value="Chromosome 1"/>
</dbReference>
<keyword evidence="1" id="KW-1185">Reference proteome</keyword>
<dbReference type="PANTHER" id="PTHR46168">
    <property type="entry name" value="ARMADILLO REPEAT ONLY 4"/>
    <property type="match status" value="1"/>
</dbReference>
<dbReference type="InterPro" id="IPR011989">
    <property type="entry name" value="ARM-like"/>
</dbReference>
<evidence type="ECO:0000313" key="2">
    <source>
        <dbReference type="RefSeq" id="XP_038988286.1"/>
    </source>
</evidence>
<dbReference type="Pfam" id="PF00514">
    <property type="entry name" value="Arm"/>
    <property type="match status" value="1"/>
</dbReference>
<reference evidence="1" key="1">
    <citation type="journal article" date="2019" name="Nat. Commun.">
        <title>Genome-wide association mapping of date palm fruit traits.</title>
        <authorList>
            <person name="Hazzouri K.M."/>
            <person name="Gros-Balthazard M."/>
            <person name="Flowers J.M."/>
            <person name="Copetti D."/>
            <person name="Lemansour A."/>
            <person name="Lebrun M."/>
            <person name="Masmoudi K."/>
            <person name="Ferrand S."/>
            <person name="Dhar M.I."/>
            <person name="Fresquez Z.A."/>
            <person name="Rosas U."/>
            <person name="Zhang J."/>
            <person name="Talag J."/>
            <person name="Lee S."/>
            <person name="Kudrna D."/>
            <person name="Powell R.F."/>
            <person name="Leitch I.J."/>
            <person name="Krueger R.R."/>
            <person name="Wing R.A."/>
            <person name="Amiri K.M.A."/>
            <person name="Purugganan M.D."/>
        </authorList>
    </citation>
    <scope>NUCLEOTIDE SEQUENCE [LARGE SCALE GENOMIC DNA]</scope>
    <source>
        <strain evidence="1">cv. Khalas</strain>
    </source>
</reference>
<protein>
    <submittedName>
        <fullName evidence="2">Uncharacterized protein LOC120112718</fullName>
    </submittedName>
</protein>
<dbReference type="RefSeq" id="XP_038988286.1">
    <property type="nucleotide sequence ID" value="XM_039132358.1"/>
</dbReference>